<dbReference type="Gene3D" id="1.10.10.10">
    <property type="entry name" value="Winged helix-like DNA-binding domain superfamily/Winged helix DNA-binding domain"/>
    <property type="match status" value="1"/>
</dbReference>
<dbReference type="InterPro" id="IPR036388">
    <property type="entry name" value="WH-like_DNA-bd_sf"/>
</dbReference>
<name>A0ABS4AAC7_9PROT</name>
<sequence length="90" mass="9854">MTARPDRPALQAEILRQAEACPPGRSLSPSDIAKALYPENWQSILTPVRQAAVALQREGRLEVLRKGKPVPPAEVRGVIRLRLPATPPTD</sequence>
<dbReference type="InterPro" id="IPR036390">
    <property type="entry name" value="WH_DNA-bd_sf"/>
</dbReference>
<evidence type="ECO:0000313" key="1">
    <source>
        <dbReference type="EMBL" id="MBP0443954.1"/>
    </source>
</evidence>
<organism evidence="1 2">
    <name type="scientific">Pararoseomonas baculiformis</name>
    <dbReference type="NCBI Taxonomy" id="2820812"/>
    <lineage>
        <taxon>Bacteria</taxon>
        <taxon>Pseudomonadati</taxon>
        <taxon>Pseudomonadota</taxon>
        <taxon>Alphaproteobacteria</taxon>
        <taxon>Acetobacterales</taxon>
        <taxon>Acetobacteraceae</taxon>
        <taxon>Pararoseomonas</taxon>
    </lineage>
</organism>
<dbReference type="SUPFAM" id="SSF46785">
    <property type="entry name" value="Winged helix' DNA-binding domain"/>
    <property type="match status" value="1"/>
</dbReference>
<keyword evidence="2" id="KW-1185">Reference proteome</keyword>
<dbReference type="RefSeq" id="WP_209378184.1">
    <property type="nucleotide sequence ID" value="NZ_JAGIZB010000003.1"/>
</dbReference>
<proteinExistence type="predicted"/>
<protein>
    <submittedName>
        <fullName evidence="1">DUF3253 domain-containing protein</fullName>
    </submittedName>
</protein>
<dbReference type="InterPro" id="IPR021660">
    <property type="entry name" value="DUF3253"/>
</dbReference>
<dbReference type="EMBL" id="JAGIZB010000003">
    <property type="protein sequence ID" value="MBP0443954.1"/>
    <property type="molecule type" value="Genomic_DNA"/>
</dbReference>
<comment type="caution">
    <text evidence="1">The sequence shown here is derived from an EMBL/GenBank/DDBJ whole genome shotgun (WGS) entry which is preliminary data.</text>
</comment>
<evidence type="ECO:0000313" key="2">
    <source>
        <dbReference type="Proteomes" id="UP000681594"/>
    </source>
</evidence>
<reference evidence="1 2" key="1">
    <citation type="submission" date="2021-03" db="EMBL/GenBank/DDBJ databases">
        <authorList>
            <person name="So Y."/>
        </authorList>
    </citation>
    <scope>NUCLEOTIDE SEQUENCE [LARGE SCALE GENOMIC DNA]</scope>
    <source>
        <strain evidence="1 2">SSH11</strain>
    </source>
</reference>
<dbReference type="Pfam" id="PF11625">
    <property type="entry name" value="DUF3253"/>
    <property type="match status" value="1"/>
</dbReference>
<gene>
    <name evidence="1" type="ORF">J8J14_04100</name>
</gene>
<dbReference type="Proteomes" id="UP000681594">
    <property type="component" value="Unassembled WGS sequence"/>
</dbReference>
<accession>A0ABS4AAC7</accession>